<reference evidence="2" key="2">
    <citation type="submission" date="2023-06" db="EMBL/GenBank/DDBJ databases">
        <authorList>
            <consortium name="Lawrence Berkeley National Laboratory"/>
            <person name="Haridas S."/>
            <person name="Hensen N."/>
            <person name="Bonometti L."/>
            <person name="Westerberg I."/>
            <person name="Brannstrom I.O."/>
            <person name="Guillou S."/>
            <person name="Cros-Aarteil S."/>
            <person name="Calhoun S."/>
            <person name="Kuo A."/>
            <person name="Mondo S."/>
            <person name="Pangilinan J."/>
            <person name="Riley R."/>
            <person name="Labutti K."/>
            <person name="Andreopoulos B."/>
            <person name="Lipzen A."/>
            <person name="Chen C."/>
            <person name="Yanf M."/>
            <person name="Daum C."/>
            <person name="Ng V."/>
            <person name="Clum A."/>
            <person name="Steindorff A."/>
            <person name="Ohm R."/>
            <person name="Martin F."/>
            <person name="Silar P."/>
            <person name="Natvig D."/>
            <person name="Lalanne C."/>
            <person name="Gautier V."/>
            <person name="Ament-Velasquez S.L."/>
            <person name="Kruys A."/>
            <person name="Hutchinson M.I."/>
            <person name="Powell A.J."/>
            <person name="Barry K."/>
            <person name="Miller A.N."/>
            <person name="Grigoriev I.V."/>
            <person name="Debuchy R."/>
            <person name="Gladieux P."/>
            <person name="Thoren M.H."/>
            <person name="Johannesson H."/>
        </authorList>
    </citation>
    <scope>NUCLEOTIDE SEQUENCE</scope>
    <source>
        <strain evidence="2">CBS 560.94</strain>
    </source>
</reference>
<evidence type="ECO:0000313" key="3">
    <source>
        <dbReference type="Proteomes" id="UP001278500"/>
    </source>
</evidence>
<sequence length="484" mass="53970">MDRYPDVRIENIVYDSSHHHKHTTSLPTPLPSPTFGTEFEPHRRYSHSHSHRGQLAPPSPRDLAFSETFSSGTKHNDKMCTQEISHNTYASGARPDVTETVHLCSKGFCAVPKIKEIWQELPDKSSRSEPRYGGYLPAHLPPTPRESKEPSPVGKRDSGYLHGTRFSEPSRSSRHNDDYSNYKYGSSPTDSKNKSDVYTRPSVVLTQTLGVPHEDKTRRRSPHERDPSPKRGPAIPYREHSKSDRGYDAIVTNLADEDRRRRRAHKSSDAVSTTATTGIPTSSRPPLSSSNPGRYGSSPNGPSGMDSIRRRNSVSSRNDDTGRTPRPRTASGGSRSRASSVGVRFADEVESKIRQQNAEIASRSNKPSTEQGTNQPELKGILKKPAGAREESNERSKEKKGKGAEVDMTVEELKRSVESLGLRGSSSRDRERESNVSSSLTGSMGEIDYDRLRSRFDRDNGGSTGRHGSHRVREVRDGDRHLYY</sequence>
<feature type="compositionally biased region" description="Basic and acidic residues" evidence="1">
    <location>
        <begin position="212"/>
        <end position="229"/>
    </location>
</feature>
<feature type="compositionally biased region" description="Basic and acidic residues" evidence="1">
    <location>
        <begin position="237"/>
        <end position="247"/>
    </location>
</feature>
<feature type="compositionally biased region" description="Low complexity" evidence="1">
    <location>
        <begin position="330"/>
        <end position="344"/>
    </location>
</feature>
<feature type="compositionally biased region" description="Polar residues" evidence="1">
    <location>
        <begin position="354"/>
        <end position="376"/>
    </location>
</feature>
<feature type="compositionally biased region" description="Polar residues" evidence="1">
    <location>
        <begin position="269"/>
        <end position="301"/>
    </location>
</feature>
<feature type="compositionally biased region" description="Basic and acidic residues" evidence="1">
    <location>
        <begin position="145"/>
        <end position="159"/>
    </location>
</feature>
<evidence type="ECO:0000313" key="2">
    <source>
        <dbReference type="EMBL" id="KAK3334676.1"/>
    </source>
</evidence>
<dbReference type="EMBL" id="JAUEPP010000010">
    <property type="protein sequence ID" value="KAK3334676.1"/>
    <property type="molecule type" value="Genomic_DNA"/>
</dbReference>
<dbReference type="Proteomes" id="UP001278500">
    <property type="component" value="Unassembled WGS sequence"/>
</dbReference>
<dbReference type="AlphaFoldDB" id="A0AAE0J0I3"/>
<feature type="compositionally biased region" description="Basic and acidic residues" evidence="1">
    <location>
        <begin position="471"/>
        <end position="484"/>
    </location>
</feature>
<feature type="region of interest" description="Disordered" evidence="1">
    <location>
        <begin position="18"/>
        <end position="76"/>
    </location>
</feature>
<feature type="compositionally biased region" description="Basic and acidic residues" evidence="1">
    <location>
        <begin position="387"/>
        <end position="417"/>
    </location>
</feature>
<dbReference type="RefSeq" id="XP_062676842.1">
    <property type="nucleotide sequence ID" value="XM_062831407.1"/>
</dbReference>
<accession>A0AAE0J0I3</accession>
<gene>
    <name evidence="2" type="ORF">B0H65DRAFT_78039</name>
</gene>
<evidence type="ECO:0000256" key="1">
    <source>
        <dbReference type="SAM" id="MobiDB-lite"/>
    </source>
</evidence>
<feature type="compositionally biased region" description="Basic and acidic residues" evidence="1">
    <location>
        <begin position="448"/>
        <end position="460"/>
    </location>
</feature>
<feature type="region of interest" description="Disordered" evidence="1">
    <location>
        <begin position="122"/>
        <end position="484"/>
    </location>
</feature>
<proteinExistence type="predicted"/>
<organism evidence="2 3">
    <name type="scientific">Neurospora tetraspora</name>
    <dbReference type="NCBI Taxonomy" id="94610"/>
    <lineage>
        <taxon>Eukaryota</taxon>
        <taxon>Fungi</taxon>
        <taxon>Dikarya</taxon>
        <taxon>Ascomycota</taxon>
        <taxon>Pezizomycotina</taxon>
        <taxon>Sordariomycetes</taxon>
        <taxon>Sordariomycetidae</taxon>
        <taxon>Sordariales</taxon>
        <taxon>Sordariaceae</taxon>
        <taxon>Neurospora</taxon>
    </lineage>
</organism>
<keyword evidence="3" id="KW-1185">Reference proteome</keyword>
<protein>
    <submittedName>
        <fullName evidence="2">Uncharacterized protein</fullName>
    </submittedName>
</protein>
<comment type="caution">
    <text evidence="2">The sequence shown here is derived from an EMBL/GenBank/DDBJ whole genome shotgun (WGS) entry which is preliminary data.</text>
</comment>
<name>A0AAE0J0I3_9PEZI</name>
<dbReference type="GeneID" id="87868561"/>
<reference evidence="2" key="1">
    <citation type="journal article" date="2023" name="Mol. Phylogenet. Evol.">
        <title>Genome-scale phylogeny and comparative genomics of the fungal order Sordariales.</title>
        <authorList>
            <person name="Hensen N."/>
            <person name="Bonometti L."/>
            <person name="Westerberg I."/>
            <person name="Brannstrom I.O."/>
            <person name="Guillou S."/>
            <person name="Cros-Aarteil S."/>
            <person name="Calhoun S."/>
            <person name="Haridas S."/>
            <person name="Kuo A."/>
            <person name="Mondo S."/>
            <person name="Pangilinan J."/>
            <person name="Riley R."/>
            <person name="LaButti K."/>
            <person name="Andreopoulos B."/>
            <person name="Lipzen A."/>
            <person name="Chen C."/>
            <person name="Yan M."/>
            <person name="Daum C."/>
            <person name="Ng V."/>
            <person name="Clum A."/>
            <person name="Steindorff A."/>
            <person name="Ohm R.A."/>
            <person name="Martin F."/>
            <person name="Silar P."/>
            <person name="Natvig D.O."/>
            <person name="Lalanne C."/>
            <person name="Gautier V."/>
            <person name="Ament-Velasquez S.L."/>
            <person name="Kruys A."/>
            <person name="Hutchinson M.I."/>
            <person name="Powell A.J."/>
            <person name="Barry K."/>
            <person name="Miller A.N."/>
            <person name="Grigoriev I.V."/>
            <person name="Debuchy R."/>
            <person name="Gladieux P."/>
            <person name="Hiltunen Thoren M."/>
            <person name="Johannesson H."/>
        </authorList>
    </citation>
    <scope>NUCLEOTIDE SEQUENCE</scope>
    <source>
        <strain evidence="2">CBS 560.94</strain>
    </source>
</reference>